<proteinExistence type="predicted"/>
<dbReference type="Proteomes" id="UP000594014">
    <property type="component" value="Chromosome"/>
</dbReference>
<protein>
    <submittedName>
        <fullName evidence="1">Polysaccharide deacetylase family protein</fullName>
    </submittedName>
</protein>
<reference evidence="1" key="1">
    <citation type="submission" date="2019-08" db="EMBL/GenBank/DDBJ databases">
        <title>Genome sequence of Clostridiales bacterium MT110.</title>
        <authorList>
            <person name="Cao J."/>
        </authorList>
    </citation>
    <scope>NUCLEOTIDE SEQUENCE</scope>
    <source>
        <strain evidence="1">MT110</strain>
    </source>
</reference>
<keyword evidence="2" id="KW-1185">Reference proteome</keyword>
<sequence>MSELSIIMYHYVRDLARSRFPDIKGLDLNLFKVQIQFLKAHFVPVTMEDVVRAFHDKTPLPQRALLLTFDDGYSDHFANVFPILREEKLQGSFFIPGKTFMEQKLLDVNKIHFTLASADIAILTAELLQRIDDFRQKGVLLPPAKELFDTYAHANRFDQKETIFFKRMLQTVLPKEIRKQLSSELFEKYVEMTEETFAGELYLNQKQISEMRDSGMHIGLHGYDHDWLGNLTRPELEADFSKAFDCMGDFIHQDCWTMCYPYSSYSQKVIRLLKSKGCKLAFTADVRRADTRTDNPFMIPRYDTNDFPPISTRFSEIEGRLI</sequence>
<name>A0ACD1ADH1_9FIRM</name>
<organism evidence="1 2">
    <name type="scientific">Anoxybacterium hadale</name>
    <dbReference type="NCBI Taxonomy" id="3408580"/>
    <lineage>
        <taxon>Bacteria</taxon>
        <taxon>Bacillati</taxon>
        <taxon>Bacillota</taxon>
        <taxon>Clostridia</taxon>
        <taxon>Peptostreptococcales</taxon>
        <taxon>Anaerovoracaceae</taxon>
        <taxon>Anoxybacterium</taxon>
    </lineage>
</organism>
<dbReference type="EMBL" id="CP042469">
    <property type="protein sequence ID" value="QOX64535.1"/>
    <property type="molecule type" value="Genomic_DNA"/>
</dbReference>
<evidence type="ECO:0000313" key="1">
    <source>
        <dbReference type="EMBL" id="QOX64535.1"/>
    </source>
</evidence>
<gene>
    <name evidence="1" type="ORF">FRZ06_14890</name>
</gene>
<evidence type="ECO:0000313" key="2">
    <source>
        <dbReference type="Proteomes" id="UP000594014"/>
    </source>
</evidence>
<accession>A0ACD1ADH1</accession>